<dbReference type="PANTHER" id="PTHR11365">
    <property type="entry name" value="5-OXOPROLINASE RELATED"/>
    <property type="match status" value="1"/>
</dbReference>
<dbReference type="PANTHER" id="PTHR11365:SF2">
    <property type="entry name" value="5-OXOPROLINASE"/>
    <property type="match status" value="1"/>
</dbReference>
<accession>A0A392N7R0</accession>
<reference evidence="2 3" key="1">
    <citation type="journal article" date="2018" name="Front. Plant Sci.">
        <title>Red Clover (Trifolium pratense) and Zigzag Clover (T. medium) - A Picture of Genomic Similarities and Differences.</title>
        <authorList>
            <person name="Dluhosova J."/>
            <person name="Istvanek J."/>
            <person name="Nedelnik J."/>
            <person name="Repkova J."/>
        </authorList>
    </citation>
    <scope>NUCLEOTIDE SEQUENCE [LARGE SCALE GENOMIC DNA]</scope>
    <source>
        <strain evidence="3">cv. 10/8</strain>
        <tissue evidence="2">Leaf</tissue>
    </source>
</reference>
<name>A0A392N7R0_9FABA</name>
<evidence type="ECO:0000313" key="3">
    <source>
        <dbReference type="Proteomes" id="UP000265520"/>
    </source>
</evidence>
<dbReference type="Pfam" id="PF02538">
    <property type="entry name" value="Hydantoinase_B"/>
    <property type="match status" value="1"/>
</dbReference>
<dbReference type="GO" id="GO:0006749">
    <property type="term" value="P:glutathione metabolic process"/>
    <property type="evidence" value="ECO:0007669"/>
    <property type="project" value="TreeGrafter"/>
</dbReference>
<proteinExistence type="predicted"/>
<dbReference type="InterPro" id="IPR045079">
    <property type="entry name" value="Oxoprolinase-like"/>
</dbReference>
<feature type="non-terminal residue" evidence="2">
    <location>
        <position position="388"/>
    </location>
</feature>
<dbReference type="EMBL" id="LXQA010030296">
    <property type="protein sequence ID" value="MCH95632.1"/>
    <property type="molecule type" value="Genomic_DNA"/>
</dbReference>
<feature type="domain" description="Hydantoinase B/oxoprolinase" evidence="1">
    <location>
        <begin position="1"/>
        <end position="388"/>
    </location>
</feature>
<organism evidence="2 3">
    <name type="scientific">Trifolium medium</name>
    <dbReference type="NCBI Taxonomy" id="97028"/>
    <lineage>
        <taxon>Eukaryota</taxon>
        <taxon>Viridiplantae</taxon>
        <taxon>Streptophyta</taxon>
        <taxon>Embryophyta</taxon>
        <taxon>Tracheophyta</taxon>
        <taxon>Spermatophyta</taxon>
        <taxon>Magnoliopsida</taxon>
        <taxon>eudicotyledons</taxon>
        <taxon>Gunneridae</taxon>
        <taxon>Pentapetalae</taxon>
        <taxon>rosids</taxon>
        <taxon>fabids</taxon>
        <taxon>Fabales</taxon>
        <taxon>Fabaceae</taxon>
        <taxon>Papilionoideae</taxon>
        <taxon>50 kb inversion clade</taxon>
        <taxon>NPAAA clade</taxon>
        <taxon>Hologalegina</taxon>
        <taxon>IRL clade</taxon>
        <taxon>Trifolieae</taxon>
        <taxon>Trifolium</taxon>
    </lineage>
</organism>
<dbReference type="InterPro" id="IPR003692">
    <property type="entry name" value="Hydantoinase_B"/>
</dbReference>
<comment type="caution">
    <text evidence="2">The sequence shown here is derived from an EMBL/GenBank/DDBJ whole genome shotgun (WGS) entry which is preliminary data.</text>
</comment>
<evidence type="ECO:0000313" key="2">
    <source>
        <dbReference type="EMBL" id="MCH95632.1"/>
    </source>
</evidence>
<keyword evidence="3" id="KW-1185">Reference proteome</keyword>
<dbReference type="GO" id="GO:0017168">
    <property type="term" value="F:5-oxoprolinase (ATP-hydrolyzing) activity"/>
    <property type="evidence" value="ECO:0007669"/>
    <property type="project" value="TreeGrafter"/>
</dbReference>
<dbReference type="GO" id="GO:0005829">
    <property type="term" value="C:cytosol"/>
    <property type="evidence" value="ECO:0007669"/>
    <property type="project" value="TreeGrafter"/>
</dbReference>
<gene>
    <name evidence="2" type="ORF">A2U01_0016612</name>
</gene>
<dbReference type="AlphaFoldDB" id="A0A392N7R0"/>
<dbReference type="Proteomes" id="UP000265520">
    <property type="component" value="Unassembled WGS sequence"/>
</dbReference>
<evidence type="ECO:0000259" key="1">
    <source>
        <dbReference type="Pfam" id="PF02538"/>
    </source>
</evidence>
<sequence>MGRTLQRTSISTNIKERLDFSCALFDPNGGLVANAPHVPVHLGAMSSTVRWQLNYWSDNLNEGDVLVTNHPSAGGSHLPDITVVTPVFFNGKLVFFVANRGHHAEIGGITPGSMPPFSKSILEEGAAIKAFKLVEKGIFQEEGIIKLLQFPSSDDRGTKIRGTRRIQDNLSDLQAQVAANQRGICLVLELIEQYGLETVQAYMNYVQMNAEGAVREMLKSVGRRISSESNENSVTIEEEDYMDDGSVIHLKLSIDSNKGEAVFDFSGTSAEVYGNWNAPEAVTAAAVIYCIRCLVDVDIPLNQGCLAPVKILIPEGSFLSPSDSAAVVGGNVLTSQRITDVVFTAFQACACSQGCMNNLTFGDDTFGYYETIGGGSGAGPTWEGTSGV</sequence>
<protein>
    <submittedName>
        <fullName evidence="2">5-oxoprolinase</fullName>
    </submittedName>
</protein>